<dbReference type="AlphaFoldDB" id="A0A9W4T510"/>
<dbReference type="Proteomes" id="UP001153678">
    <property type="component" value="Unassembled WGS sequence"/>
</dbReference>
<feature type="non-terminal residue" evidence="2">
    <location>
        <position position="130"/>
    </location>
</feature>
<sequence>MKKFLFTSLFLAATATASVVSDAATNPIEAIGSLTPECQAALFSIVANPEFFECVPITALIPLLPVLSDPNALPELLKDPAKNLPPVLGPVFDGLCAAPKCSDEGVAASLKALDDGCQADEKNSLIEIAT</sequence>
<gene>
    <name evidence="2" type="ORF">FWILDA_LOCUS15751</name>
</gene>
<feature type="chain" id="PRO_5040741067" evidence="1">
    <location>
        <begin position="18"/>
        <end position="130"/>
    </location>
</feature>
<keyword evidence="3" id="KW-1185">Reference proteome</keyword>
<organism evidence="2 3">
    <name type="scientific">Funneliformis geosporum</name>
    <dbReference type="NCBI Taxonomy" id="1117311"/>
    <lineage>
        <taxon>Eukaryota</taxon>
        <taxon>Fungi</taxon>
        <taxon>Fungi incertae sedis</taxon>
        <taxon>Mucoromycota</taxon>
        <taxon>Glomeromycotina</taxon>
        <taxon>Glomeromycetes</taxon>
        <taxon>Glomerales</taxon>
        <taxon>Glomeraceae</taxon>
        <taxon>Funneliformis</taxon>
    </lineage>
</organism>
<comment type="caution">
    <text evidence="2">The sequence shown here is derived from an EMBL/GenBank/DDBJ whole genome shotgun (WGS) entry which is preliminary data.</text>
</comment>
<name>A0A9W4T510_9GLOM</name>
<evidence type="ECO:0000313" key="3">
    <source>
        <dbReference type="Proteomes" id="UP001153678"/>
    </source>
</evidence>
<protein>
    <submittedName>
        <fullName evidence="2">10028_t:CDS:1</fullName>
    </submittedName>
</protein>
<reference evidence="2" key="1">
    <citation type="submission" date="2022-08" db="EMBL/GenBank/DDBJ databases">
        <authorList>
            <person name="Kallberg Y."/>
            <person name="Tangrot J."/>
            <person name="Rosling A."/>
        </authorList>
    </citation>
    <scope>NUCLEOTIDE SEQUENCE</scope>
    <source>
        <strain evidence="2">Wild A</strain>
    </source>
</reference>
<accession>A0A9W4T510</accession>
<dbReference type="OrthoDB" id="2536450at2759"/>
<keyword evidence="1" id="KW-0732">Signal</keyword>
<evidence type="ECO:0000313" key="2">
    <source>
        <dbReference type="EMBL" id="CAI2192786.1"/>
    </source>
</evidence>
<feature type="signal peptide" evidence="1">
    <location>
        <begin position="1"/>
        <end position="17"/>
    </location>
</feature>
<proteinExistence type="predicted"/>
<dbReference type="EMBL" id="CAMKVN010008717">
    <property type="protein sequence ID" value="CAI2192786.1"/>
    <property type="molecule type" value="Genomic_DNA"/>
</dbReference>
<evidence type="ECO:0000256" key="1">
    <source>
        <dbReference type="SAM" id="SignalP"/>
    </source>
</evidence>